<accession>A0A370KBE4</accession>
<organism evidence="3 4">
    <name type="scientific">Dyella solisilvae</name>
    <dbReference type="NCBI Taxonomy" id="1920168"/>
    <lineage>
        <taxon>Bacteria</taxon>
        <taxon>Pseudomonadati</taxon>
        <taxon>Pseudomonadota</taxon>
        <taxon>Gammaproteobacteria</taxon>
        <taxon>Lysobacterales</taxon>
        <taxon>Rhodanobacteraceae</taxon>
        <taxon>Dyella</taxon>
    </lineage>
</organism>
<dbReference type="Gene3D" id="3.30.70.1060">
    <property type="entry name" value="Dimeric alpha+beta barrel"/>
    <property type="match status" value="1"/>
</dbReference>
<dbReference type="AlphaFoldDB" id="A0A370KBE4"/>
<evidence type="ECO:0000259" key="2">
    <source>
        <dbReference type="Pfam" id="PF03795"/>
    </source>
</evidence>
<feature type="domain" description="YCII-related" evidence="2">
    <location>
        <begin position="5"/>
        <end position="81"/>
    </location>
</feature>
<dbReference type="InterPro" id="IPR005545">
    <property type="entry name" value="YCII"/>
</dbReference>
<dbReference type="PANTHER" id="PTHR37828">
    <property type="entry name" value="GSR2449 PROTEIN"/>
    <property type="match status" value="1"/>
</dbReference>
<dbReference type="InterPro" id="IPR011008">
    <property type="entry name" value="Dimeric_a/b-barrel"/>
</dbReference>
<comment type="similarity">
    <text evidence="1">Belongs to the YciI family.</text>
</comment>
<evidence type="ECO:0000313" key="4">
    <source>
        <dbReference type="Proteomes" id="UP000254711"/>
    </source>
</evidence>
<dbReference type="Proteomes" id="UP000254711">
    <property type="component" value="Unassembled WGS sequence"/>
</dbReference>
<dbReference type="EMBL" id="QQSY01000001">
    <property type="protein sequence ID" value="RDI99978.1"/>
    <property type="molecule type" value="Genomic_DNA"/>
</dbReference>
<dbReference type="PANTHER" id="PTHR37828:SF1">
    <property type="entry name" value="YCII-RELATED DOMAIN-CONTAINING PROTEIN"/>
    <property type="match status" value="1"/>
</dbReference>
<dbReference type="RefSeq" id="WP_114823711.1">
    <property type="nucleotide sequence ID" value="NZ_QQSY01000001.1"/>
</dbReference>
<protein>
    <recommendedName>
        <fullName evidence="2">YCII-related domain-containing protein</fullName>
    </recommendedName>
</protein>
<proteinExistence type="inferred from homology"/>
<comment type="caution">
    <text evidence="3">The sequence shown here is derived from an EMBL/GenBank/DDBJ whole genome shotgun (WGS) entry which is preliminary data.</text>
</comment>
<evidence type="ECO:0000256" key="1">
    <source>
        <dbReference type="ARBA" id="ARBA00007689"/>
    </source>
</evidence>
<sequence>MNRYLVMAMRRPHFDPAVVQPHKDFLEGLRAGGRLELSGGFSDQSGGAYLMRAENLDEALAIAHQDPAHTSGGWDITVYEWQAR</sequence>
<reference evidence="3 4" key="1">
    <citation type="submission" date="2018-07" db="EMBL/GenBank/DDBJ databases">
        <title>Dyella solisilvae sp. nov., isolated from the pine and broad-leaved mixed forest soil.</title>
        <authorList>
            <person name="Gao Z."/>
            <person name="Qiu L."/>
        </authorList>
    </citation>
    <scope>NUCLEOTIDE SEQUENCE [LARGE SCALE GENOMIC DNA]</scope>
    <source>
        <strain evidence="3 4">DHG54</strain>
    </source>
</reference>
<dbReference type="OrthoDB" id="8968203at2"/>
<gene>
    <name evidence="3" type="ORF">DVT68_03900</name>
</gene>
<dbReference type="SUPFAM" id="SSF54909">
    <property type="entry name" value="Dimeric alpha+beta barrel"/>
    <property type="match status" value="1"/>
</dbReference>
<evidence type="ECO:0000313" key="3">
    <source>
        <dbReference type="EMBL" id="RDI99978.1"/>
    </source>
</evidence>
<name>A0A370KBE4_9GAMM</name>
<keyword evidence="4" id="KW-1185">Reference proteome</keyword>
<dbReference type="Pfam" id="PF03795">
    <property type="entry name" value="YCII"/>
    <property type="match status" value="1"/>
</dbReference>